<accession>A0ACB6QKW2</accession>
<protein>
    <submittedName>
        <fullName evidence="1">Uncharacterized protein</fullName>
    </submittedName>
</protein>
<keyword evidence="2" id="KW-1185">Reference proteome</keyword>
<sequence length="530" mass="61046">MPPSSNLVNSDNPHHAQCFFHHSVLNSICNGLKRNGGRCTSKANQFPIGYLPTCKLHIDQYQRAGSCRAIEECGERCGRPCHYRPPLLEVCREHANGTPTIPSYILKIPTEIRMAIFWYLFPNYIKAKPFPQSPIERGMHAAILQVNRQMYDEASTVLYQQVPFRASIECDEIFICHNFIKPSLRTIARRIRNLEVTLHIGHKPYYGTGIHSDHGISFEDFRLYQVRHNARKLVELLQPTIEDGSQSGLHQLSLSPQADHIFNWTREEAIQAIAFAIGPFRNLCNIRLASLKSASLSSASEPNIMVGVSETTSMPEDEAYFKIQRTFGSELKKGPETTLSHRKMLKEIDENVEKIESLVQLLKRKDAIQAPSWHMTLKWSVSIFGGADRVLHYARFLREHEELSEFCAIRQAIQQRWLRYQEFARRQQCDIADHILALSDKTEQSSLKARFPSSFRLSSPDVEGQDTLEPIEVSLWPELEMKLGLPFLHENSVEEWEDDECLYFKHDNQVRFRLKTPQIMREKRSDGSRG</sequence>
<organism evidence="1 2">
    <name type="scientific">Lindgomyces ingoldianus</name>
    <dbReference type="NCBI Taxonomy" id="673940"/>
    <lineage>
        <taxon>Eukaryota</taxon>
        <taxon>Fungi</taxon>
        <taxon>Dikarya</taxon>
        <taxon>Ascomycota</taxon>
        <taxon>Pezizomycotina</taxon>
        <taxon>Dothideomycetes</taxon>
        <taxon>Pleosporomycetidae</taxon>
        <taxon>Pleosporales</taxon>
        <taxon>Lindgomycetaceae</taxon>
        <taxon>Lindgomyces</taxon>
    </lineage>
</organism>
<comment type="caution">
    <text evidence="1">The sequence shown here is derived from an EMBL/GenBank/DDBJ whole genome shotgun (WGS) entry which is preliminary data.</text>
</comment>
<gene>
    <name evidence="1" type="ORF">BDR25DRAFT_344872</name>
</gene>
<dbReference type="EMBL" id="MU003520">
    <property type="protein sequence ID" value="KAF2467507.1"/>
    <property type="molecule type" value="Genomic_DNA"/>
</dbReference>
<evidence type="ECO:0000313" key="2">
    <source>
        <dbReference type="Proteomes" id="UP000799755"/>
    </source>
</evidence>
<proteinExistence type="predicted"/>
<name>A0ACB6QKW2_9PLEO</name>
<evidence type="ECO:0000313" key="1">
    <source>
        <dbReference type="EMBL" id="KAF2467507.1"/>
    </source>
</evidence>
<dbReference type="Proteomes" id="UP000799755">
    <property type="component" value="Unassembled WGS sequence"/>
</dbReference>
<reference evidence="1" key="1">
    <citation type="journal article" date="2020" name="Stud. Mycol.">
        <title>101 Dothideomycetes genomes: a test case for predicting lifestyles and emergence of pathogens.</title>
        <authorList>
            <person name="Haridas S."/>
            <person name="Albert R."/>
            <person name="Binder M."/>
            <person name="Bloem J."/>
            <person name="Labutti K."/>
            <person name="Salamov A."/>
            <person name="Andreopoulos B."/>
            <person name="Baker S."/>
            <person name="Barry K."/>
            <person name="Bills G."/>
            <person name="Bluhm B."/>
            <person name="Cannon C."/>
            <person name="Castanera R."/>
            <person name="Culley D."/>
            <person name="Daum C."/>
            <person name="Ezra D."/>
            <person name="Gonzalez J."/>
            <person name="Henrissat B."/>
            <person name="Kuo A."/>
            <person name="Liang C."/>
            <person name="Lipzen A."/>
            <person name="Lutzoni F."/>
            <person name="Magnuson J."/>
            <person name="Mondo S."/>
            <person name="Nolan M."/>
            <person name="Ohm R."/>
            <person name="Pangilinan J."/>
            <person name="Park H.-J."/>
            <person name="Ramirez L."/>
            <person name="Alfaro M."/>
            <person name="Sun H."/>
            <person name="Tritt A."/>
            <person name="Yoshinaga Y."/>
            <person name="Zwiers L.-H."/>
            <person name="Turgeon B."/>
            <person name="Goodwin S."/>
            <person name="Spatafora J."/>
            <person name="Crous P."/>
            <person name="Grigoriev I."/>
        </authorList>
    </citation>
    <scope>NUCLEOTIDE SEQUENCE</scope>
    <source>
        <strain evidence="1">ATCC 200398</strain>
    </source>
</reference>